<feature type="site" description="Transition state stabilizer" evidence="13">
    <location>
        <position position="365"/>
    </location>
</feature>
<dbReference type="InterPro" id="IPR020555">
    <property type="entry name" value="MECDP_synthase_CS"/>
</dbReference>
<dbReference type="PANTHER" id="PTHR32125">
    <property type="entry name" value="2-C-METHYL-D-ERYTHRITOL 4-PHOSPHATE CYTIDYLYLTRANSFERASE, CHLOROPLASTIC"/>
    <property type="match status" value="1"/>
</dbReference>
<evidence type="ECO:0000256" key="3">
    <source>
        <dbReference type="ARBA" id="ARBA00001968"/>
    </source>
</evidence>
<dbReference type="InterPro" id="IPR018294">
    <property type="entry name" value="ISPD_synthase_CS"/>
</dbReference>
<keyword evidence="11 13" id="KW-0456">Lyase</keyword>
<dbReference type="RefSeq" id="WP_166992081.1">
    <property type="nucleotide sequence ID" value="NZ_CP061169.1"/>
</dbReference>
<feature type="site" description="Transition state stabilizer" evidence="13">
    <location>
        <position position="21"/>
    </location>
</feature>
<feature type="binding site" evidence="13">
    <location>
        <begin position="364"/>
        <end position="367"/>
    </location>
    <ligand>
        <name>4-CDP-2-C-methyl-D-erythritol 2-phosphate</name>
        <dbReference type="ChEBI" id="CHEBI:57919"/>
    </ligand>
</feature>
<feature type="site" description="Transition state stabilizer" evidence="13">
    <location>
        <position position="28"/>
    </location>
</feature>
<keyword evidence="7 13" id="KW-0808">Transferase</keyword>
<dbReference type="PANTHER" id="PTHR32125:SF4">
    <property type="entry name" value="2-C-METHYL-D-ERYTHRITOL 4-PHOSPHATE CYTIDYLYLTRANSFERASE, CHLOROPLASTIC"/>
    <property type="match status" value="1"/>
</dbReference>
<feature type="site" description="Positions MEP for the nucleophilic attack" evidence="13">
    <location>
        <position position="163"/>
    </location>
</feature>
<evidence type="ECO:0000313" key="16">
    <source>
        <dbReference type="Proteomes" id="UP000662814"/>
    </source>
</evidence>
<feature type="binding site" evidence="13">
    <location>
        <position position="374"/>
    </location>
    <ligand>
        <name>4-CDP-2-C-methyl-D-erythritol 2-phosphate</name>
        <dbReference type="ChEBI" id="CHEBI:57919"/>
    </ligand>
</feature>
<feature type="region of interest" description="2-C-methyl-D-erythritol 4-phosphate cytidylyltransferase" evidence="13">
    <location>
        <begin position="1"/>
        <end position="236"/>
    </location>
</feature>
<keyword evidence="10 13" id="KW-0414">Isoprene biosynthesis</keyword>
<sequence length="395" mass="40784">MVMNDSPRTAVIVVAAGSGTRLGAGKPKAFVEFSGRSILRHALDGVFRMHTAAQVIVVAPRGRAEDAVAIGRAAAGAASGYLTVVDGADTRQGSVAAGLAAVAPNIDTVLVHDAARALTPPKQLDAVAHAVRSTGIGVIPVLPVTDTIKRVDADESVLSTIDRSDLRAVQTPQGFPRELLDAAYAAAAESLTDDAALVTAVGGDVTAIAGHENAFKITTPWDLRRAELLVGNTPALRTGIGIDVHAYDDTRELWLAGLNWPGESGLAGHSDGDAVCHAVTDALLSAAGLGDIGGMFGTDSPQYDGAHGEVFVSEALRQVTASGFRVSNVSAQIVGNRPRFVARRREAEAQLTRMLQAPVSLAATTTDNLGFTGRGEGITVIATALLTAHSPHTHQ</sequence>
<dbReference type="HAMAP" id="MF_00108">
    <property type="entry name" value="IspD"/>
    <property type="match status" value="1"/>
</dbReference>
<dbReference type="Gene3D" id="3.90.550.10">
    <property type="entry name" value="Spore Coat Polysaccharide Biosynthesis Protein SpsA, Chain A"/>
    <property type="match status" value="1"/>
</dbReference>
<organism evidence="15 16">
    <name type="scientific">Paramicrobacterium chengjingii</name>
    <dbReference type="NCBI Taxonomy" id="2769067"/>
    <lineage>
        <taxon>Bacteria</taxon>
        <taxon>Bacillati</taxon>
        <taxon>Actinomycetota</taxon>
        <taxon>Actinomycetes</taxon>
        <taxon>Micrococcales</taxon>
        <taxon>Microbacteriaceae</taxon>
        <taxon>Paramicrobacterium</taxon>
    </lineage>
</organism>
<dbReference type="Pfam" id="PF02542">
    <property type="entry name" value="YgbB"/>
    <property type="match status" value="1"/>
</dbReference>
<comment type="similarity">
    <text evidence="6">Belongs to the IspD/TarI cytidylyltransferase family. IspD subfamily.</text>
</comment>
<evidence type="ECO:0000256" key="13">
    <source>
        <dbReference type="HAMAP-Rule" id="MF_01520"/>
    </source>
</evidence>
<dbReference type="EC" id="4.6.1.12" evidence="13"/>
<reference evidence="15 16" key="1">
    <citation type="submission" date="2020-12" db="EMBL/GenBank/DDBJ databases">
        <title>Microbacterium sp. HY060.</title>
        <authorList>
            <person name="Zhou J."/>
        </authorList>
    </citation>
    <scope>NUCLEOTIDE SEQUENCE [LARGE SCALE GENOMIC DNA]</scope>
    <source>
        <strain evidence="15 16">HY60</strain>
    </source>
</reference>
<dbReference type="Proteomes" id="UP000662814">
    <property type="component" value="Chromosome"/>
</dbReference>
<comment type="catalytic activity">
    <reaction evidence="2 13">
        <text>2-C-methyl-D-erythritol 4-phosphate + CTP + H(+) = 4-CDP-2-C-methyl-D-erythritol + diphosphate</text>
        <dbReference type="Rhea" id="RHEA:13429"/>
        <dbReference type="ChEBI" id="CHEBI:15378"/>
        <dbReference type="ChEBI" id="CHEBI:33019"/>
        <dbReference type="ChEBI" id="CHEBI:37563"/>
        <dbReference type="ChEBI" id="CHEBI:57823"/>
        <dbReference type="ChEBI" id="CHEBI:58262"/>
        <dbReference type="EC" id="2.7.7.60"/>
    </reaction>
</comment>
<dbReference type="Gene3D" id="3.30.1330.50">
    <property type="entry name" value="2-C-methyl-D-erythritol 2,4-cyclodiphosphate synthase"/>
    <property type="match status" value="1"/>
</dbReference>
<gene>
    <name evidence="13" type="primary">ispDF</name>
    <name evidence="15" type="ORF">HCR76_11035</name>
</gene>
<dbReference type="CDD" id="cd02516">
    <property type="entry name" value="CDP-ME_synthetase"/>
    <property type="match status" value="1"/>
</dbReference>
<evidence type="ECO:0000256" key="11">
    <source>
        <dbReference type="ARBA" id="ARBA00023239"/>
    </source>
</evidence>
<evidence type="ECO:0000256" key="4">
    <source>
        <dbReference type="ARBA" id="ARBA00004709"/>
    </source>
</evidence>
<keyword evidence="9 13" id="KW-0479">Metal-binding</keyword>
<evidence type="ECO:0000256" key="5">
    <source>
        <dbReference type="ARBA" id="ARBA00004787"/>
    </source>
</evidence>
<protein>
    <recommendedName>
        <fullName evidence="13">Bifunctional enzyme IspD/IspF</fullName>
    </recommendedName>
    <domain>
        <recommendedName>
            <fullName evidence="13">2-C-methyl-D-erythritol 4-phosphate cytidylyltransferase</fullName>
            <ecNumber evidence="13">2.7.7.60</ecNumber>
        </recommendedName>
        <alternativeName>
            <fullName evidence="13">4-diphosphocytidyl-2C-methyl-D-erythritol synthase</fullName>
        </alternativeName>
        <alternativeName>
            <fullName evidence="13">MEP cytidylyltransferase</fullName>
            <shortName evidence="13">MCT</shortName>
        </alternativeName>
    </domain>
    <domain>
        <recommendedName>
            <fullName evidence="13">2-C-methyl-D-erythritol 2,4-cyclodiphosphate synthase</fullName>
            <shortName evidence="13">MECDP-synthase</shortName>
            <shortName evidence="13">MECPP-synthase</shortName>
            <shortName evidence="13">MECPS</shortName>
            <ecNumber evidence="13">4.6.1.12</ecNumber>
        </recommendedName>
    </domain>
</protein>
<dbReference type="InterPro" id="IPR034683">
    <property type="entry name" value="IspD/TarI"/>
</dbReference>
<keyword evidence="16" id="KW-1185">Reference proteome</keyword>
<dbReference type="NCBIfam" id="TIGR00453">
    <property type="entry name" value="ispD"/>
    <property type="match status" value="1"/>
</dbReference>
<proteinExistence type="inferred from homology"/>
<dbReference type="SUPFAM" id="SSF53448">
    <property type="entry name" value="Nucleotide-diphospho-sugar transferases"/>
    <property type="match status" value="1"/>
</dbReference>
<feature type="binding site" evidence="13">
    <location>
        <begin position="243"/>
        <end position="245"/>
    </location>
    <ligand>
        <name>4-CDP-2-C-methyl-D-erythritol 2-phosphate</name>
        <dbReference type="ChEBI" id="CHEBI:57919"/>
    </ligand>
</feature>
<dbReference type="HAMAP" id="MF_01520">
    <property type="entry name" value="IspDF"/>
    <property type="match status" value="1"/>
</dbReference>
<evidence type="ECO:0000259" key="14">
    <source>
        <dbReference type="Pfam" id="PF02542"/>
    </source>
</evidence>
<comment type="pathway">
    <text evidence="5 13">Isoprenoid biosynthesis; isopentenyl diphosphate biosynthesis via DXP pathway; isopentenyl diphosphate from 1-deoxy-D-xylulose 5-phosphate: step 2/6.</text>
</comment>
<dbReference type="NCBIfam" id="TIGR00151">
    <property type="entry name" value="ispF"/>
    <property type="match status" value="1"/>
</dbReference>
<accession>A0ABX6YFL1</accession>
<dbReference type="InterPro" id="IPR003526">
    <property type="entry name" value="MECDP_synthase"/>
</dbReference>
<dbReference type="InterPro" id="IPR036571">
    <property type="entry name" value="MECDP_synthase_sf"/>
</dbReference>
<feature type="binding site" evidence="13">
    <location>
        <begin position="269"/>
        <end position="270"/>
    </location>
    <ligand>
        <name>4-CDP-2-C-methyl-D-erythritol 2-phosphate</name>
        <dbReference type="ChEBI" id="CHEBI:57919"/>
    </ligand>
</feature>
<feature type="region of interest" description="2-C-methyl-D-erythritol 2,4-cyclodiphosphate synthase" evidence="13">
    <location>
        <begin position="237"/>
        <end position="395"/>
    </location>
</feature>
<dbReference type="GO" id="GO:0050518">
    <property type="term" value="F:2-C-methyl-D-erythritol 4-phosphate cytidylyltransferase activity"/>
    <property type="evidence" value="ECO:0007669"/>
    <property type="project" value="UniProtKB-EC"/>
</dbReference>
<feature type="site" description="Transition state stabilizer" evidence="13">
    <location>
        <position position="269"/>
    </location>
</feature>
<dbReference type="PROSITE" id="PS01350">
    <property type="entry name" value="ISPF"/>
    <property type="match status" value="1"/>
</dbReference>
<dbReference type="InterPro" id="IPR026596">
    <property type="entry name" value="IspD/F"/>
</dbReference>
<dbReference type="InterPro" id="IPR001228">
    <property type="entry name" value="IspD"/>
</dbReference>
<feature type="binding site" evidence="13">
    <location>
        <position position="245"/>
    </location>
    <ligand>
        <name>a divalent metal cation</name>
        <dbReference type="ChEBI" id="CHEBI:60240"/>
    </ligand>
</feature>
<evidence type="ECO:0000256" key="1">
    <source>
        <dbReference type="ARBA" id="ARBA00000200"/>
    </source>
</evidence>
<comment type="similarity">
    <text evidence="13">In the C-terminal section; belongs to the IspF family.</text>
</comment>
<feature type="binding site" evidence="13">
    <location>
        <position position="277"/>
    </location>
    <ligand>
        <name>a divalent metal cation</name>
        <dbReference type="ChEBI" id="CHEBI:60240"/>
    </ligand>
</feature>
<feature type="binding site" evidence="13">
    <location>
        <position position="243"/>
    </location>
    <ligand>
        <name>a divalent metal cation</name>
        <dbReference type="ChEBI" id="CHEBI:60240"/>
    </ligand>
</feature>
<feature type="domain" description="2-C-methyl-D-erythritol 2,4-cyclodiphosphate synthase" evidence="14">
    <location>
        <begin position="237"/>
        <end position="386"/>
    </location>
</feature>
<dbReference type="SUPFAM" id="SSF69765">
    <property type="entry name" value="IpsF-like"/>
    <property type="match status" value="1"/>
</dbReference>
<dbReference type="CDD" id="cd00554">
    <property type="entry name" value="MECDP_synthase"/>
    <property type="match status" value="1"/>
</dbReference>
<comment type="cofactor">
    <cofactor evidence="3 13">
        <name>a divalent metal cation</name>
        <dbReference type="ChEBI" id="CHEBI:60240"/>
    </cofactor>
</comment>
<feature type="binding site" evidence="13">
    <location>
        <position position="371"/>
    </location>
    <ligand>
        <name>4-CDP-2-C-methyl-D-erythritol 2-phosphate</name>
        <dbReference type="ChEBI" id="CHEBI:57919"/>
    </ligand>
</feature>
<feature type="binding site" evidence="13">
    <location>
        <begin position="291"/>
        <end position="293"/>
    </location>
    <ligand>
        <name>4-CDP-2-C-methyl-D-erythritol 2-phosphate</name>
        <dbReference type="ChEBI" id="CHEBI:57919"/>
    </ligand>
</feature>
<evidence type="ECO:0000256" key="10">
    <source>
        <dbReference type="ARBA" id="ARBA00023229"/>
    </source>
</evidence>
<dbReference type="Pfam" id="PF01128">
    <property type="entry name" value="IspD"/>
    <property type="match status" value="1"/>
</dbReference>
<evidence type="ECO:0000256" key="9">
    <source>
        <dbReference type="ARBA" id="ARBA00022723"/>
    </source>
</evidence>
<evidence type="ECO:0000256" key="12">
    <source>
        <dbReference type="ARBA" id="ARBA00023268"/>
    </source>
</evidence>
<dbReference type="HAMAP" id="MF_00107">
    <property type="entry name" value="IspF"/>
    <property type="match status" value="1"/>
</dbReference>
<evidence type="ECO:0000313" key="15">
    <source>
        <dbReference type="EMBL" id="QPZ37375.1"/>
    </source>
</evidence>
<evidence type="ECO:0000256" key="2">
    <source>
        <dbReference type="ARBA" id="ARBA00001282"/>
    </source>
</evidence>
<comment type="function">
    <text evidence="13">Bifunctional enzyme that catalyzes the formation of 4-diphosphocytidyl-2-C-methyl-D-erythritol from CTP and 2-C-methyl-D-erythritol 4-phosphate (MEP) (IspD), and catalyzes the conversion of 4-diphosphocytidyl-2-C-methyl-D-erythritol 2-phosphate (CDP-ME2P) to 2-C-methyl-D-erythritol 2,4-cyclodiphosphate (ME-CPP) with a corresponding release of cytidine 5-monophosphate (CMP) (IspF).</text>
</comment>
<dbReference type="InterPro" id="IPR050088">
    <property type="entry name" value="IspD/TarI_cytidylyltransf_bact"/>
</dbReference>
<dbReference type="InterPro" id="IPR029044">
    <property type="entry name" value="Nucleotide-diphossugar_trans"/>
</dbReference>
<dbReference type="PROSITE" id="PS01295">
    <property type="entry name" value="ISPD"/>
    <property type="match status" value="1"/>
</dbReference>
<evidence type="ECO:0000256" key="6">
    <source>
        <dbReference type="ARBA" id="ARBA00009789"/>
    </source>
</evidence>
<comment type="pathway">
    <text evidence="4 13">Isoprenoid biosynthesis; isopentenyl diphosphate biosynthesis via DXP pathway; isopentenyl diphosphate from 1-deoxy-D-xylulose 5-phosphate: step 4/6.</text>
</comment>
<keyword evidence="12 13" id="KW-0511">Multifunctional enzyme</keyword>
<dbReference type="EMBL" id="CP061169">
    <property type="protein sequence ID" value="QPZ37375.1"/>
    <property type="molecule type" value="Genomic_DNA"/>
</dbReference>
<comment type="caution">
    <text evidence="13">Lacks conserved residue(s) required for the propagation of feature annotation.</text>
</comment>
<comment type="catalytic activity">
    <reaction evidence="1 13">
        <text>4-CDP-2-C-methyl-D-erythritol 2-phosphate = 2-C-methyl-D-erythritol 2,4-cyclic diphosphate + CMP</text>
        <dbReference type="Rhea" id="RHEA:23864"/>
        <dbReference type="ChEBI" id="CHEBI:57919"/>
        <dbReference type="ChEBI" id="CHEBI:58483"/>
        <dbReference type="ChEBI" id="CHEBI:60377"/>
        <dbReference type="EC" id="4.6.1.12"/>
    </reaction>
</comment>
<dbReference type="EC" id="2.7.7.60" evidence="13"/>
<evidence type="ECO:0000256" key="7">
    <source>
        <dbReference type="ARBA" id="ARBA00022679"/>
    </source>
</evidence>
<comment type="similarity">
    <text evidence="13">In the N-terminal section; belongs to the IspD/TarI cytidylyltransferase family. IspD subfamily.</text>
</comment>
<keyword evidence="8 13" id="KW-0548">Nucleotidyltransferase</keyword>
<name>A0ABX6YFL1_9MICO</name>
<evidence type="ECO:0000256" key="8">
    <source>
        <dbReference type="ARBA" id="ARBA00022695"/>
    </source>
</evidence>
<feature type="site" description="Positions MEP for the nucleophilic attack" evidence="13">
    <location>
        <position position="216"/>
    </location>
</feature>